<dbReference type="EMBL" id="SDPM01000006">
    <property type="protein sequence ID" value="RXZ85897.1"/>
    <property type="molecule type" value="Genomic_DNA"/>
</dbReference>
<evidence type="ECO:0000313" key="8">
    <source>
        <dbReference type="EMBL" id="NYD68511.1"/>
    </source>
</evidence>
<evidence type="ECO:0000256" key="3">
    <source>
        <dbReference type="ARBA" id="ARBA00022475"/>
    </source>
</evidence>
<evidence type="ECO:0000256" key="4">
    <source>
        <dbReference type="ARBA" id="ARBA00022692"/>
    </source>
</evidence>
<feature type="transmembrane region" description="Helical" evidence="7">
    <location>
        <begin position="116"/>
        <end position="134"/>
    </location>
</feature>
<dbReference type="EMBL" id="JACCBI010000001">
    <property type="protein sequence ID" value="NYD68511.1"/>
    <property type="molecule type" value="Genomic_DNA"/>
</dbReference>
<feature type="transmembrane region" description="Helical" evidence="7">
    <location>
        <begin position="178"/>
        <end position="199"/>
    </location>
</feature>
<evidence type="ECO:0000256" key="6">
    <source>
        <dbReference type="ARBA" id="ARBA00023136"/>
    </source>
</evidence>
<evidence type="ECO:0000256" key="5">
    <source>
        <dbReference type="ARBA" id="ARBA00022989"/>
    </source>
</evidence>
<proteinExistence type="inferred from homology"/>
<dbReference type="Proteomes" id="UP000292686">
    <property type="component" value="Unassembled WGS sequence"/>
</dbReference>
<dbReference type="InterPro" id="IPR050833">
    <property type="entry name" value="Poly_Biosynth_Transport"/>
</dbReference>
<evidence type="ECO:0000256" key="7">
    <source>
        <dbReference type="SAM" id="Phobius"/>
    </source>
</evidence>
<dbReference type="RefSeq" id="WP_129175398.1">
    <property type="nucleotide sequence ID" value="NZ_JACCBI010000001.1"/>
</dbReference>
<dbReference type="GO" id="GO:0005886">
    <property type="term" value="C:plasma membrane"/>
    <property type="evidence" value="ECO:0007669"/>
    <property type="project" value="UniProtKB-SubCell"/>
</dbReference>
<keyword evidence="4 7" id="KW-0812">Transmembrane</keyword>
<feature type="transmembrane region" description="Helical" evidence="7">
    <location>
        <begin position="86"/>
        <end position="110"/>
    </location>
</feature>
<evidence type="ECO:0000313" key="9">
    <source>
        <dbReference type="EMBL" id="RXZ85897.1"/>
    </source>
</evidence>
<feature type="transmembrane region" description="Helical" evidence="7">
    <location>
        <begin position="12"/>
        <end position="40"/>
    </location>
</feature>
<evidence type="ECO:0000313" key="10">
    <source>
        <dbReference type="Proteomes" id="UP000292686"/>
    </source>
</evidence>
<sequence length="489" mass="52208">MAKPPRSLGESAFRGAAVTGFGQLARILLQVLSIIVLARLLSPEDYGLLAMVTVVIGVGELFRDFGLSSAAIQSKTLSNAQRSNLFWLNSVIGVVLSLICFAAAPLLSVLYGDARLTLITQLLATTFLINGVATQFRADLNRSLKFGTLSVIDVVSQFVGLAVGVGAALLGAEYWSLVAMQVTIALVSATGSAVSTRWMPRWYNRQADIRPFFRFGISLLGSQLVNYAGKNADSFVIGLALGPVQLGFYNRAFQLLLLPLNQLQAPSTRVALPILSRLQDDKPRFDAFILQGQTALLHVVAVVLAFTASQATVLFSFVLGDQWVSAAPLFQALAIGGLASMANYACYWVFLSKGLTSSYLVFSLITRPFLIGSVVVGSMFGALGVAIAYSAASFLLWPCTLLWLRRVSNAPVGRMFRVGIRTVVVYAVAGGAAFAVGLLVANLHPLFVLSISLLAFVAAVAVCAVIVPSFRRDLASLAALRVFMGGRKK</sequence>
<dbReference type="OrthoDB" id="9770347at2"/>
<comment type="caution">
    <text evidence="9">The sequence shown here is derived from an EMBL/GenBank/DDBJ whole genome shotgun (WGS) entry which is preliminary data.</text>
</comment>
<name>A0A4Q2M3W0_9MICO</name>
<feature type="transmembrane region" description="Helical" evidence="7">
    <location>
        <begin position="329"/>
        <end position="350"/>
    </location>
</feature>
<feature type="transmembrane region" description="Helical" evidence="7">
    <location>
        <begin position="295"/>
        <end position="317"/>
    </location>
</feature>
<keyword evidence="10" id="KW-1185">Reference proteome</keyword>
<gene>
    <name evidence="8" type="ORF">BJ972_003030</name>
    <name evidence="9" type="ORF">ESP50_11805</name>
</gene>
<feature type="transmembrane region" description="Helical" evidence="7">
    <location>
        <begin position="146"/>
        <end position="172"/>
    </location>
</feature>
<dbReference type="AlphaFoldDB" id="A0A4Q2M3W0"/>
<evidence type="ECO:0000256" key="2">
    <source>
        <dbReference type="ARBA" id="ARBA00007430"/>
    </source>
</evidence>
<dbReference type="PANTHER" id="PTHR30250">
    <property type="entry name" value="PST FAMILY PREDICTED COLANIC ACID TRANSPORTER"/>
    <property type="match status" value="1"/>
</dbReference>
<dbReference type="Pfam" id="PF13440">
    <property type="entry name" value="Polysacc_synt_3"/>
    <property type="match status" value="1"/>
</dbReference>
<reference evidence="8 11" key="2">
    <citation type="submission" date="2020-07" db="EMBL/GenBank/DDBJ databases">
        <title>Sequencing the genomes of 1000 actinobacteria strains.</title>
        <authorList>
            <person name="Klenk H.-P."/>
        </authorList>
    </citation>
    <scope>NUCLEOTIDE SEQUENCE [LARGE SCALE GENOMIC DNA]</scope>
    <source>
        <strain evidence="8 11">DSM 23870</strain>
    </source>
</reference>
<evidence type="ECO:0000256" key="1">
    <source>
        <dbReference type="ARBA" id="ARBA00004651"/>
    </source>
</evidence>
<comment type="similarity">
    <text evidence="2">Belongs to the polysaccharide synthase family.</text>
</comment>
<keyword evidence="6 7" id="KW-0472">Membrane</keyword>
<protein>
    <submittedName>
        <fullName evidence="9">Lipopolysaccharide biosynthesis protein</fullName>
    </submittedName>
    <submittedName>
        <fullName evidence="8">PST family polysaccharide transporter</fullName>
    </submittedName>
</protein>
<feature type="transmembrane region" description="Helical" evidence="7">
    <location>
        <begin position="370"/>
        <end position="397"/>
    </location>
</feature>
<feature type="transmembrane region" description="Helical" evidence="7">
    <location>
        <begin position="418"/>
        <end position="440"/>
    </location>
</feature>
<keyword evidence="5 7" id="KW-1133">Transmembrane helix</keyword>
<reference evidence="9 10" key="1">
    <citation type="submission" date="2019-01" db="EMBL/GenBank/DDBJ databases">
        <title>Agromyces.</title>
        <authorList>
            <person name="Li J."/>
        </authorList>
    </citation>
    <scope>NUCLEOTIDE SEQUENCE [LARGE SCALE GENOMIC DNA]</scope>
    <source>
        <strain evidence="9 10">DSM 23870</strain>
    </source>
</reference>
<comment type="subcellular location">
    <subcellularLocation>
        <location evidence="1">Cell membrane</location>
        <topology evidence="1">Multi-pass membrane protein</topology>
    </subcellularLocation>
</comment>
<dbReference type="Proteomes" id="UP000581087">
    <property type="component" value="Unassembled WGS sequence"/>
</dbReference>
<organism evidence="9 10">
    <name type="scientific">Agromyces atrinae</name>
    <dbReference type="NCBI Taxonomy" id="592376"/>
    <lineage>
        <taxon>Bacteria</taxon>
        <taxon>Bacillati</taxon>
        <taxon>Actinomycetota</taxon>
        <taxon>Actinomycetes</taxon>
        <taxon>Micrococcales</taxon>
        <taxon>Microbacteriaceae</taxon>
        <taxon>Agromyces</taxon>
    </lineage>
</organism>
<evidence type="ECO:0000313" key="11">
    <source>
        <dbReference type="Proteomes" id="UP000581087"/>
    </source>
</evidence>
<accession>A0A4Q2M3W0</accession>
<keyword evidence="3" id="KW-1003">Cell membrane</keyword>
<dbReference type="CDD" id="cd13127">
    <property type="entry name" value="MATE_tuaB_like"/>
    <property type="match status" value="1"/>
</dbReference>
<dbReference type="PANTHER" id="PTHR30250:SF10">
    <property type="entry name" value="LIPOPOLYSACCHARIDE BIOSYNTHESIS PROTEIN WZXC"/>
    <property type="match status" value="1"/>
</dbReference>
<feature type="transmembrane region" description="Helical" evidence="7">
    <location>
        <begin position="446"/>
        <end position="467"/>
    </location>
</feature>